<dbReference type="InterPro" id="IPR012334">
    <property type="entry name" value="Pectin_lyas_fold"/>
</dbReference>
<accession>D0LZ45</accession>
<dbReference type="Proteomes" id="UP000001880">
    <property type="component" value="Chromosome"/>
</dbReference>
<evidence type="ECO:0000313" key="3">
    <source>
        <dbReference type="Proteomes" id="UP000001880"/>
    </source>
</evidence>
<sequence length="600" mass="62392">MCVTVRAPHFVSQEIPPGRAGWVQCGPRPALRKCAQLPANVGFIAGKPLPMPELLGPENRLMHRLPSLSLAFVLLALLTLPGCPTKPNPIYCDGNVGCPDGNQVCNLDSNTCQDPPELCEEDNECDGQTPICGDDGVCRGCNEGECPSGLTCDTMRGDCFAEACEGNGDCPGGTPFCNPANDTCATCAEFPEGERDAKCGELDASTPYCSELGTCEACVQDEQCTDASAPVCDPESFACTGCKEHVDCQREGFSGVCDRDSGACFEASAILYVKQDVAESGAECTESEPCQTIAEALALLEADNENKKVITFLDDGPTTYVERIAPSASPLSLTILGRGQNETTIQGPNGSGSNPVVAIGADTQTSLEMLSIAGPADGSGQHGIRCIGLGSSSVHLDRVSVTNNPQQGLEMFQCYAEVTRTNIASNKGGGITLTNSSFRITNSFIHANGDPGDSQVGGVLVANNASTQPPQIFSFNTVYGNRISNADVAVGVECSASGMKTFSSNIVEKGNFTSGAVGGNCAWQYSAIQGLDDIDETFAPRDTNVNSTCGISVSTGALPRISAGSACTGLAEPDTGVLVDYDGDSRSTDTPDMGADEVTE</sequence>
<dbReference type="AlphaFoldDB" id="D0LZ45"/>
<reference evidence="2 3" key="1">
    <citation type="journal article" date="2010" name="Stand. Genomic Sci.">
        <title>Complete genome sequence of Haliangium ochraceum type strain (SMP-2).</title>
        <authorList>
            <consortium name="US DOE Joint Genome Institute (JGI-PGF)"/>
            <person name="Ivanova N."/>
            <person name="Daum C."/>
            <person name="Lang E."/>
            <person name="Abt B."/>
            <person name="Kopitz M."/>
            <person name="Saunders E."/>
            <person name="Lapidus A."/>
            <person name="Lucas S."/>
            <person name="Glavina Del Rio T."/>
            <person name="Nolan M."/>
            <person name="Tice H."/>
            <person name="Copeland A."/>
            <person name="Cheng J.F."/>
            <person name="Chen F."/>
            <person name="Bruce D."/>
            <person name="Goodwin L."/>
            <person name="Pitluck S."/>
            <person name="Mavromatis K."/>
            <person name="Pati A."/>
            <person name="Mikhailova N."/>
            <person name="Chen A."/>
            <person name="Palaniappan K."/>
            <person name="Land M."/>
            <person name="Hauser L."/>
            <person name="Chang Y.J."/>
            <person name="Jeffries C.D."/>
            <person name="Detter J.C."/>
            <person name="Brettin T."/>
            <person name="Rohde M."/>
            <person name="Goker M."/>
            <person name="Bristow J."/>
            <person name="Markowitz V."/>
            <person name="Eisen J.A."/>
            <person name="Hugenholtz P."/>
            <person name="Kyrpides N.C."/>
            <person name="Klenk H.P."/>
        </authorList>
    </citation>
    <scope>NUCLEOTIDE SEQUENCE [LARGE SCALE GENOMIC DNA]</scope>
    <source>
        <strain evidence="3">DSM 14365 / CIP 107738 / JCM 11303 / AJ 13395 / SMP-2</strain>
    </source>
</reference>
<protein>
    <recommendedName>
        <fullName evidence="4">Right handed beta helix domain-containing protein</fullName>
    </recommendedName>
</protein>
<gene>
    <name evidence="2" type="ordered locus">Hoch_3807</name>
</gene>
<feature type="region of interest" description="Disordered" evidence="1">
    <location>
        <begin position="578"/>
        <end position="600"/>
    </location>
</feature>
<evidence type="ECO:0000256" key="1">
    <source>
        <dbReference type="SAM" id="MobiDB-lite"/>
    </source>
</evidence>
<evidence type="ECO:0008006" key="4">
    <source>
        <dbReference type="Google" id="ProtNLM"/>
    </source>
</evidence>
<dbReference type="SUPFAM" id="SSF51126">
    <property type="entry name" value="Pectin lyase-like"/>
    <property type="match status" value="1"/>
</dbReference>
<dbReference type="STRING" id="502025.Hoch_3807"/>
<evidence type="ECO:0000313" key="2">
    <source>
        <dbReference type="EMBL" id="ACY16307.1"/>
    </source>
</evidence>
<dbReference type="InterPro" id="IPR011050">
    <property type="entry name" value="Pectin_lyase_fold/virulence"/>
</dbReference>
<dbReference type="HOGENOM" id="CLU_031957_0_0_7"/>
<organism evidence="2 3">
    <name type="scientific">Haliangium ochraceum (strain DSM 14365 / JCM 11303 / SMP-2)</name>
    <dbReference type="NCBI Taxonomy" id="502025"/>
    <lineage>
        <taxon>Bacteria</taxon>
        <taxon>Pseudomonadati</taxon>
        <taxon>Myxococcota</taxon>
        <taxon>Polyangia</taxon>
        <taxon>Haliangiales</taxon>
        <taxon>Kofleriaceae</taxon>
        <taxon>Haliangium</taxon>
    </lineage>
</organism>
<dbReference type="Gene3D" id="2.160.20.10">
    <property type="entry name" value="Single-stranded right-handed beta-helix, Pectin lyase-like"/>
    <property type="match status" value="1"/>
</dbReference>
<keyword evidence="3" id="KW-1185">Reference proteome</keyword>
<name>D0LZ45_HALO1</name>
<dbReference type="KEGG" id="hoh:Hoch_3807"/>
<proteinExistence type="predicted"/>
<dbReference type="EMBL" id="CP001804">
    <property type="protein sequence ID" value="ACY16307.1"/>
    <property type="molecule type" value="Genomic_DNA"/>
</dbReference>